<dbReference type="Gene3D" id="3.20.20.80">
    <property type="entry name" value="Glycosidases"/>
    <property type="match status" value="1"/>
</dbReference>
<gene>
    <name evidence="2" type="ORF">SMC7_07180</name>
</gene>
<dbReference type="InterPro" id="IPR017853">
    <property type="entry name" value="GH"/>
</dbReference>
<evidence type="ECO:0000313" key="2">
    <source>
        <dbReference type="EMBL" id="RIE05508.1"/>
    </source>
</evidence>
<keyword evidence="3" id="KW-1185">Reference proteome</keyword>
<protein>
    <submittedName>
        <fullName evidence="2">Alpha amylase</fullName>
    </submittedName>
</protein>
<comment type="caution">
    <text evidence="2">The sequence shown here is derived from an EMBL/GenBank/DDBJ whole genome shotgun (WGS) entry which is preliminary data.</text>
</comment>
<dbReference type="RefSeq" id="WP_126850757.1">
    <property type="nucleotide sequence ID" value="NZ_QXIS01000036.1"/>
</dbReference>
<evidence type="ECO:0000259" key="1">
    <source>
        <dbReference type="SMART" id="SM00642"/>
    </source>
</evidence>
<dbReference type="InterPro" id="IPR006047">
    <property type="entry name" value="GH13_cat_dom"/>
</dbReference>
<proteinExistence type="predicted"/>
<dbReference type="GO" id="GO:0009313">
    <property type="term" value="P:oligosaccharide catabolic process"/>
    <property type="evidence" value="ECO:0007669"/>
    <property type="project" value="TreeGrafter"/>
</dbReference>
<reference evidence="2 3" key="1">
    <citation type="submission" date="2018-09" db="EMBL/GenBank/DDBJ databases">
        <title>Discovery and Ecogenomic Context for Candidatus Cryosericales, a Global Caldiserica Order Active in Thawing Permafrost.</title>
        <authorList>
            <person name="Martinez M.A."/>
            <person name="Woodcroft B.J."/>
            <person name="Ignacio Espinoza J.C."/>
            <person name="Zayed A."/>
            <person name="Singleton C.M."/>
            <person name="Boyd J."/>
            <person name="Li Y.-F."/>
            <person name="Purvine S."/>
            <person name="Maughan H."/>
            <person name="Hodgkins S.B."/>
            <person name="Anderson D."/>
            <person name="Sederholm M."/>
            <person name="Temperton B."/>
            <person name="Saleska S.R."/>
            <person name="Tyson G.W."/>
            <person name="Rich V.I."/>
        </authorList>
    </citation>
    <scope>NUCLEOTIDE SEQUENCE [LARGE SCALE GENOMIC DNA]</scope>
    <source>
        <strain evidence="2 3">SMC7</strain>
    </source>
</reference>
<accession>A0A398CY94</accession>
<dbReference type="SUPFAM" id="SSF51445">
    <property type="entry name" value="(Trans)glycosidases"/>
    <property type="match status" value="1"/>
</dbReference>
<dbReference type="Proteomes" id="UP000266328">
    <property type="component" value="Unassembled WGS sequence"/>
</dbReference>
<dbReference type="PANTHER" id="PTHR10357">
    <property type="entry name" value="ALPHA-AMYLASE FAMILY MEMBER"/>
    <property type="match status" value="1"/>
</dbReference>
<evidence type="ECO:0000313" key="3">
    <source>
        <dbReference type="Proteomes" id="UP000266328"/>
    </source>
</evidence>
<organism evidence="2 3">
    <name type="scientific">Candidatus Cryosericum terrychapinii</name>
    <dbReference type="NCBI Taxonomy" id="2290919"/>
    <lineage>
        <taxon>Bacteria</taxon>
        <taxon>Pseudomonadati</taxon>
        <taxon>Caldisericota/Cryosericota group</taxon>
        <taxon>Candidatus Cryosericota</taxon>
        <taxon>Candidatus Cryosericia</taxon>
        <taxon>Candidatus Cryosericales</taxon>
        <taxon>Candidatus Cryosericaceae</taxon>
        <taxon>Candidatus Cryosericum</taxon>
    </lineage>
</organism>
<dbReference type="PANTHER" id="PTHR10357:SF179">
    <property type="entry name" value="NEUTRAL AND BASIC AMINO ACID TRANSPORT PROTEIN RBAT"/>
    <property type="match status" value="1"/>
</dbReference>
<dbReference type="OrthoDB" id="9805159at2"/>
<dbReference type="SMART" id="SM00642">
    <property type="entry name" value="Aamy"/>
    <property type="match status" value="1"/>
</dbReference>
<dbReference type="EMBL" id="QXIS01000036">
    <property type="protein sequence ID" value="RIE05508.1"/>
    <property type="molecule type" value="Genomic_DNA"/>
</dbReference>
<feature type="domain" description="Glycosyl hydrolase family 13 catalytic" evidence="1">
    <location>
        <begin position="91"/>
        <end position="522"/>
    </location>
</feature>
<sequence length="669" mass="74555">MNQVPDRVPNVRLVLEILHSRKGACGADWFVPERWNHAAYRGGTADPGRPGELRVDPCDFFAACIEKALREGGTAQEPGGRKRLTESVIYGMLVRSFTAWPHHDAGEVCSGTFLKTMALLPLLRRYGVDIVYLLPVFSCSDRYKKGRLGSPYAIKDIYKLDAALHDPLLGEDTGELLEAEFQAFVELCHWLGMKVVLDFAFRTTARDSVLIADHPDWFCWIRKECAVGFRAPSLGDGTTTREVNDETLRELYTSSQTPTYLAQFTWSPDRIDPDRWASVRASAGDDLLGAIEDQFGITTAPGFSPVINDQQPPWTDATYLRFYHDNAAQVGKYVADGQAPFVMQDSASLSKYPGAKPTEELWRYVEGVMPHYRTHFGIDGARIDMAHAMPAEHNASIVRRIREVDPKFLLWSEEFDCGKGAQAGRDGFDLISGYTYYDYKRIHDADFARSILDNGFLASPIPVVASVETPDTPRSALGHPDKASLRLILTLNSFMPNAVPFINSGQELLEVQPMNLGLDNTEDGRFVLPPGDPMAGRLAFFDPYCLHWTSGDTWVDAVLQETLRLRRHYLSLLGDPGNFVKQEDLLHHGNLTMLCYHDSTYIDGLVVAANRSLTTELSLRLALEHPATIPVGKEVKIVYDAHGPCRRSVSSTDDVLLSPCEVVVIEIGK</sequence>
<name>A0A398CY94_9BACT</name>
<dbReference type="GO" id="GO:0004556">
    <property type="term" value="F:alpha-amylase activity"/>
    <property type="evidence" value="ECO:0007669"/>
    <property type="project" value="TreeGrafter"/>
</dbReference>
<dbReference type="AlphaFoldDB" id="A0A398CY94"/>